<protein>
    <submittedName>
        <fullName evidence="3">Uncharacterized protein</fullName>
    </submittedName>
</protein>
<gene>
    <name evidence="3" type="ORF">PIB30_023653</name>
</gene>
<sequence length="106" mass="12145">MESKGSQRCLAGKQENLEAIVQPYREIGEELPVEGLSKMSRLKLLRLGKVNFSGSLHFLSNELGYLEWYGYPFTCLPSSFQPYKLVKLILHHSNIKELWEGIKLSC</sequence>
<dbReference type="InterPro" id="IPR011713">
    <property type="entry name" value="Leu-rich_rpt_3"/>
</dbReference>
<dbReference type="SUPFAM" id="SSF52058">
    <property type="entry name" value="L domain-like"/>
    <property type="match status" value="1"/>
</dbReference>
<keyword evidence="2" id="KW-0677">Repeat</keyword>
<dbReference type="PANTHER" id="PTHR11017:SF259">
    <property type="entry name" value="ADP-RIBOSYL CYCLASE_CYCLIC ADP-RIBOSE HYDROLASE"/>
    <property type="match status" value="1"/>
</dbReference>
<dbReference type="InterPro" id="IPR032675">
    <property type="entry name" value="LRR_dom_sf"/>
</dbReference>
<dbReference type="InterPro" id="IPR044974">
    <property type="entry name" value="Disease_R_plants"/>
</dbReference>
<dbReference type="Gene3D" id="3.80.10.10">
    <property type="entry name" value="Ribonuclease Inhibitor"/>
    <property type="match status" value="1"/>
</dbReference>
<dbReference type="PANTHER" id="PTHR11017">
    <property type="entry name" value="LEUCINE-RICH REPEAT-CONTAINING PROTEIN"/>
    <property type="match status" value="1"/>
</dbReference>
<keyword evidence="1" id="KW-0433">Leucine-rich repeat</keyword>
<evidence type="ECO:0000313" key="4">
    <source>
        <dbReference type="Proteomes" id="UP001341840"/>
    </source>
</evidence>
<dbReference type="EMBL" id="JASCZI010030291">
    <property type="protein sequence ID" value="MED6120722.1"/>
    <property type="molecule type" value="Genomic_DNA"/>
</dbReference>
<accession>A0ABU6R9T0</accession>
<dbReference type="Pfam" id="PF07725">
    <property type="entry name" value="LRR_3"/>
    <property type="match status" value="1"/>
</dbReference>
<proteinExistence type="predicted"/>
<dbReference type="Proteomes" id="UP001341840">
    <property type="component" value="Unassembled WGS sequence"/>
</dbReference>
<organism evidence="3 4">
    <name type="scientific">Stylosanthes scabra</name>
    <dbReference type="NCBI Taxonomy" id="79078"/>
    <lineage>
        <taxon>Eukaryota</taxon>
        <taxon>Viridiplantae</taxon>
        <taxon>Streptophyta</taxon>
        <taxon>Embryophyta</taxon>
        <taxon>Tracheophyta</taxon>
        <taxon>Spermatophyta</taxon>
        <taxon>Magnoliopsida</taxon>
        <taxon>eudicotyledons</taxon>
        <taxon>Gunneridae</taxon>
        <taxon>Pentapetalae</taxon>
        <taxon>rosids</taxon>
        <taxon>fabids</taxon>
        <taxon>Fabales</taxon>
        <taxon>Fabaceae</taxon>
        <taxon>Papilionoideae</taxon>
        <taxon>50 kb inversion clade</taxon>
        <taxon>dalbergioids sensu lato</taxon>
        <taxon>Dalbergieae</taxon>
        <taxon>Pterocarpus clade</taxon>
        <taxon>Stylosanthes</taxon>
    </lineage>
</organism>
<comment type="caution">
    <text evidence="3">The sequence shown here is derived from an EMBL/GenBank/DDBJ whole genome shotgun (WGS) entry which is preliminary data.</text>
</comment>
<keyword evidence="4" id="KW-1185">Reference proteome</keyword>
<evidence type="ECO:0000313" key="3">
    <source>
        <dbReference type="EMBL" id="MED6120722.1"/>
    </source>
</evidence>
<evidence type="ECO:0000256" key="2">
    <source>
        <dbReference type="ARBA" id="ARBA00022737"/>
    </source>
</evidence>
<name>A0ABU6R9T0_9FABA</name>
<evidence type="ECO:0000256" key="1">
    <source>
        <dbReference type="ARBA" id="ARBA00022614"/>
    </source>
</evidence>
<reference evidence="3 4" key="1">
    <citation type="journal article" date="2023" name="Plants (Basel)">
        <title>Bridging the Gap: Combining Genomics and Transcriptomics Approaches to Understand Stylosanthes scabra, an Orphan Legume from the Brazilian Caatinga.</title>
        <authorList>
            <person name="Ferreira-Neto J.R.C."/>
            <person name="da Silva M.D."/>
            <person name="Binneck E."/>
            <person name="de Melo N.F."/>
            <person name="da Silva R.H."/>
            <person name="de Melo A.L.T.M."/>
            <person name="Pandolfi V."/>
            <person name="Bustamante F.O."/>
            <person name="Brasileiro-Vidal A.C."/>
            <person name="Benko-Iseppon A.M."/>
        </authorList>
    </citation>
    <scope>NUCLEOTIDE SEQUENCE [LARGE SCALE GENOMIC DNA]</scope>
    <source>
        <tissue evidence="3">Leaves</tissue>
    </source>
</reference>